<sequence length="346" mass="39199">MGHRKITMQVIADTVGVSKYVVSKTLNSKPGVSEATRKKILFAAKQLGYLKEGTNPNQGLNNEKVEVENGYILVFLPNQHYQNITYTYWGTVFQGVSASIQSKKAGMIVISNEMDLTKKVDLTNLIGIITLGTLDEQTLVALSDYGLPIVMIDHEDKMMRADSLFMNNRNGVERVTDHLIGLGHKRLAFVGEVKYSTSFFDRWLGYRTSVEQAGLDRSSTLMDIEYNDDMEIAMQEEINLWKRNKVEFPTAFVCANDHIARRVINLLDQNGYTCPKDVSVTGFDLLDEEEGKKPSLTTVRVLKQMIGQRAVERLVWRLQHSEYPSEKILIAGDMLLRESVDVPRNR</sequence>
<evidence type="ECO:0000259" key="5">
    <source>
        <dbReference type="PROSITE" id="PS50932"/>
    </source>
</evidence>
<comment type="caution">
    <text evidence="6">The sequence shown here is derived from an EMBL/GenBank/DDBJ whole genome shotgun (WGS) entry which is preliminary data.</text>
</comment>
<proteinExistence type="predicted"/>
<dbReference type="Gene3D" id="1.10.260.40">
    <property type="entry name" value="lambda repressor-like DNA-binding domains"/>
    <property type="match status" value="1"/>
</dbReference>
<dbReference type="SUPFAM" id="SSF53822">
    <property type="entry name" value="Periplasmic binding protein-like I"/>
    <property type="match status" value="1"/>
</dbReference>
<protein>
    <submittedName>
        <fullName evidence="6">LacI family DNA-binding transcriptional regulator</fullName>
    </submittedName>
</protein>
<keyword evidence="2" id="KW-0805">Transcription regulation</keyword>
<gene>
    <name evidence="6" type="ORF">MKY91_15945</name>
</gene>
<feature type="domain" description="HTH lacI-type" evidence="5">
    <location>
        <begin position="6"/>
        <end position="49"/>
    </location>
</feature>
<dbReference type="InterPro" id="IPR028082">
    <property type="entry name" value="Peripla_BP_I"/>
</dbReference>
<dbReference type="EMBL" id="JBCITK010000001">
    <property type="protein sequence ID" value="MEN0644644.1"/>
    <property type="molecule type" value="Genomic_DNA"/>
</dbReference>
<organism evidence="6 7">
    <name type="scientific">Alkalicoccobacillus gibsonii</name>
    <dbReference type="NCBI Taxonomy" id="79881"/>
    <lineage>
        <taxon>Bacteria</taxon>
        <taxon>Bacillati</taxon>
        <taxon>Bacillota</taxon>
        <taxon>Bacilli</taxon>
        <taxon>Bacillales</taxon>
        <taxon>Bacillaceae</taxon>
        <taxon>Alkalicoccobacillus</taxon>
    </lineage>
</organism>
<dbReference type="SUPFAM" id="SSF47413">
    <property type="entry name" value="lambda repressor-like DNA-binding domains"/>
    <property type="match status" value="1"/>
</dbReference>
<dbReference type="SMART" id="SM00354">
    <property type="entry name" value="HTH_LACI"/>
    <property type="match status" value="1"/>
</dbReference>
<evidence type="ECO:0000256" key="3">
    <source>
        <dbReference type="ARBA" id="ARBA00023125"/>
    </source>
</evidence>
<dbReference type="InterPro" id="IPR046335">
    <property type="entry name" value="LacI/GalR-like_sensor"/>
</dbReference>
<evidence type="ECO:0000256" key="4">
    <source>
        <dbReference type="ARBA" id="ARBA00023163"/>
    </source>
</evidence>
<evidence type="ECO:0000256" key="1">
    <source>
        <dbReference type="ARBA" id="ARBA00022491"/>
    </source>
</evidence>
<dbReference type="GO" id="GO:0003677">
    <property type="term" value="F:DNA binding"/>
    <property type="evidence" value="ECO:0007669"/>
    <property type="project" value="UniProtKB-KW"/>
</dbReference>
<evidence type="ECO:0000313" key="7">
    <source>
        <dbReference type="Proteomes" id="UP001418796"/>
    </source>
</evidence>
<dbReference type="Proteomes" id="UP001418796">
    <property type="component" value="Unassembled WGS sequence"/>
</dbReference>
<name>A0ABU9VL62_9BACI</name>
<dbReference type="PROSITE" id="PS50932">
    <property type="entry name" value="HTH_LACI_2"/>
    <property type="match status" value="1"/>
</dbReference>
<dbReference type="Pfam" id="PF13377">
    <property type="entry name" value="Peripla_BP_3"/>
    <property type="match status" value="1"/>
</dbReference>
<dbReference type="PANTHER" id="PTHR30146:SF148">
    <property type="entry name" value="HTH-TYPE TRANSCRIPTIONAL REPRESSOR PURR-RELATED"/>
    <property type="match status" value="1"/>
</dbReference>
<keyword evidence="1" id="KW-0678">Repressor</keyword>
<dbReference type="CDD" id="cd01392">
    <property type="entry name" value="HTH_LacI"/>
    <property type="match status" value="1"/>
</dbReference>
<evidence type="ECO:0000256" key="2">
    <source>
        <dbReference type="ARBA" id="ARBA00023015"/>
    </source>
</evidence>
<dbReference type="Pfam" id="PF00356">
    <property type="entry name" value="LacI"/>
    <property type="match status" value="1"/>
</dbReference>
<dbReference type="InterPro" id="IPR000843">
    <property type="entry name" value="HTH_LacI"/>
</dbReference>
<reference evidence="6 7" key="1">
    <citation type="submission" date="2024-03" db="EMBL/GenBank/DDBJ databases">
        <title>Bacilli Hybrid Assemblies.</title>
        <authorList>
            <person name="Kovac J."/>
        </authorList>
    </citation>
    <scope>NUCLEOTIDE SEQUENCE [LARGE SCALE GENOMIC DNA]</scope>
    <source>
        <strain evidence="6 7">FSL R7-0666</strain>
    </source>
</reference>
<keyword evidence="7" id="KW-1185">Reference proteome</keyword>
<dbReference type="RefSeq" id="WP_343131293.1">
    <property type="nucleotide sequence ID" value="NZ_JBCITK010000001.1"/>
</dbReference>
<keyword evidence="3 6" id="KW-0238">DNA-binding</keyword>
<dbReference type="InterPro" id="IPR010982">
    <property type="entry name" value="Lambda_DNA-bd_dom_sf"/>
</dbReference>
<dbReference type="Gene3D" id="3.40.50.2300">
    <property type="match status" value="2"/>
</dbReference>
<accession>A0ABU9VL62</accession>
<keyword evidence="4" id="KW-0804">Transcription</keyword>
<evidence type="ECO:0000313" key="6">
    <source>
        <dbReference type="EMBL" id="MEN0644644.1"/>
    </source>
</evidence>
<dbReference type="PANTHER" id="PTHR30146">
    <property type="entry name" value="LACI-RELATED TRANSCRIPTIONAL REPRESSOR"/>
    <property type="match status" value="1"/>
</dbReference>